<evidence type="ECO:0000313" key="2">
    <source>
        <dbReference type="EMBL" id="MDO6423873.1"/>
    </source>
</evidence>
<dbReference type="GeneID" id="98615340"/>
<reference evidence="2" key="1">
    <citation type="submission" date="2023-07" db="EMBL/GenBank/DDBJ databases">
        <title>Genome content predicts the carbon catabolic preferences of heterotrophic bacteria.</title>
        <authorList>
            <person name="Gralka M."/>
        </authorList>
    </citation>
    <scope>NUCLEOTIDE SEQUENCE</scope>
    <source>
        <strain evidence="2">I3M17_2</strain>
    </source>
</reference>
<comment type="caution">
    <text evidence="2">The sequence shown here is derived from an EMBL/GenBank/DDBJ whole genome shotgun (WGS) entry which is preliminary data.</text>
</comment>
<gene>
    <name evidence="2" type="ORF">Q4521_15425</name>
</gene>
<evidence type="ECO:0000256" key="1">
    <source>
        <dbReference type="SAM" id="Phobius"/>
    </source>
</evidence>
<sequence>MTKEEKDLIKMPGIGVAFSIVLFTTLGMGSDSMWKYLVVGAFMGMCIELLRLWFISEDADED</sequence>
<dbReference type="AlphaFoldDB" id="A0AAW7X873"/>
<keyword evidence="1" id="KW-0472">Membrane</keyword>
<dbReference type="Proteomes" id="UP001169760">
    <property type="component" value="Unassembled WGS sequence"/>
</dbReference>
<feature type="transmembrane region" description="Helical" evidence="1">
    <location>
        <begin position="12"/>
        <end position="30"/>
    </location>
</feature>
<organism evidence="2 3">
    <name type="scientific">Saccharophagus degradans</name>
    <dbReference type="NCBI Taxonomy" id="86304"/>
    <lineage>
        <taxon>Bacteria</taxon>
        <taxon>Pseudomonadati</taxon>
        <taxon>Pseudomonadota</taxon>
        <taxon>Gammaproteobacteria</taxon>
        <taxon>Cellvibrionales</taxon>
        <taxon>Cellvibrionaceae</taxon>
        <taxon>Saccharophagus</taxon>
    </lineage>
</organism>
<keyword evidence="1" id="KW-1133">Transmembrane helix</keyword>
<proteinExistence type="predicted"/>
<name>A0AAW7X873_9GAMM</name>
<accession>A0AAW7X873</accession>
<dbReference type="RefSeq" id="WP_011470204.1">
    <property type="nucleotide sequence ID" value="NZ_CP123764.1"/>
</dbReference>
<protein>
    <recommendedName>
        <fullName evidence="4">Phage protein</fullName>
    </recommendedName>
</protein>
<keyword evidence="1" id="KW-0812">Transmembrane</keyword>
<evidence type="ECO:0008006" key="4">
    <source>
        <dbReference type="Google" id="ProtNLM"/>
    </source>
</evidence>
<dbReference type="EMBL" id="JAUOPB010000011">
    <property type="protein sequence ID" value="MDO6423873.1"/>
    <property type="molecule type" value="Genomic_DNA"/>
</dbReference>
<evidence type="ECO:0000313" key="3">
    <source>
        <dbReference type="Proteomes" id="UP001169760"/>
    </source>
</evidence>
<feature type="transmembrane region" description="Helical" evidence="1">
    <location>
        <begin position="36"/>
        <end position="54"/>
    </location>
</feature>